<name>A0AAJ0IVI9_9XANT</name>
<sequence>MQGWRRARRLVVPNTRCLPLLALSGTQVAVQAWRTAGSALRAIEKRSRTGKPVSTLARTCCG</sequence>
<gene>
    <name evidence="1" type="ORF">OR61_18820</name>
</gene>
<proteinExistence type="predicted"/>
<protein>
    <submittedName>
        <fullName evidence="1">Uncharacterized protein</fullName>
    </submittedName>
</protein>
<reference evidence="1 2" key="1">
    <citation type="submission" date="2014-11" db="EMBL/GenBank/DDBJ databases">
        <title>Draft Genome Sequences of Xanthomonas vesicatoria Strains from the Balkan Peninsula.</title>
        <authorList>
            <person name="Vancheva T."/>
            <person name="Lefeuvre P."/>
            <person name="Bogatzevska N."/>
            <person name="Moncheva P."/>
            <person name="Koebnik R."/>
        </authorList>
    </citation>
    <scope>NUCLEOTIDE SEQUENCE [LARGE SCALE GENOMIC DNA]</scope>
    <source>
        <strain evidence="1 2">53M</strain>
    </source>
</reference>
<evidence type="ECO:0000313" key="1">
    <source>
        <dbReference type="EMBL" id="KHM91555.1"/>
    </source>
</evidence>
<dbReference type="AlphaFoldDB" id="A0AAJ0IVI9"/>
<dbReference type="Proteomes" id="UP000030969">
    <property type="component" value="Unassembled WGS sequence"/>
</dbReference>
<dbReference type="EMBL" id="JSYJ01000155">
    <property type="protein sequence ID" value="KHM91555.1"/>
    <property type="molecule type" value="Genomic_DNA"/>
</dbReference>
<evidence type="ECO:0000313" key="2">
    <source>
        <dbReference type="Proteomes" id="UP000030969"/>
    </source>
</evidence>
<comment type="caution">
    <text evidence="1">The sequence shown here is derived from an EMBL/GenBank/DDBJ whole genome shotgun (WGS) entry which is preliminary data.</text>
</comment>
<accession>A0AAJ0IVI9</accession>
<organism evidence="1 2">
    <name type="scientific">Xanthomonas vesicatoria</name>
    <dbReference type="NCBI Taxonomy" id="56460"/>
    <lineage>
        <taxon>Bacteria</taxon>
        <taxon>Pseudomonadati</taxon>
        <taxon>Pseudomonadota</taxon>
        <taxon>Gammaproteobacteria</taxon>
        <taxon>Lysobacterales</taxon>
        <taxon>Lysobacteraceae</taxon>
        <taxon>Xanthomonas</taxon>
    </lineage>
</organism>